<dbReference type="STRING" id="930990.A0A067MKM3"/>
<protein>
    <submittedName>
        <fullName evidence="2">Uncharacterized protein</fullName>
    </submittedName>
</protein>
<dbReference type="PANTHER" id="PTHR40644">
    <property type="entry name" value="UPF0653 PROTEIN C607.02C"/>
    <property type="match status" value="1"/>
</dbReference>
<accession>A0A067MKM3</accession>
<dbReference type="AlphaFoldDB" id="A0A067MKM3"/>
<feature type="region of interest" description="Disordered" evidence="1">
    <location>
        <begin position="206"/>
        <end position="225"/>
    </location>
</feature>
<feature type="region of interest" description="Disordered" evidence="1">
    <location>
        <begin position="103"/>
        <end position="193"/>
    </location>
</feature>
<evidence type="ECO:0000313" key="2">
    <source>
        <dbReference type="EMBL" id="KDQ12126.1"/>
    </source>
</evidence>
<feature type="compositionally biased region" description="Basic and acidic residues" evidence="1">
    <location>
        <begin position="39"/>
        <end position="58"/>
    </location>
</feature>
<feature type="compositionally biased region" description="Pro residues" evidence="1">
    <location>
        <begin position="124"/>
        <end position="135"/>
    </location>
</feature>
<dbReference type="HOGENOM" id="CLU_075896_0_0_1"/>
<organism evidence="2 3">
    <name type="scientific">Botryobasidium botryosum (strain FD-172 SS1)</name>
    <dbReference type="NCBI Taxonomy" id="930990"/>
    <lineage>
        <taxon>Eukaryota</taxon>
        <taxon>Fungi</taxon>
        <taxon>Dikarya</taxon>
        <taxon>Basidiomycota</taxon>
        <taxon>Agaricomycotina</taxon>
        <taxon>Agaricomycetes</taxon>
        <taxon>Cantharellales</taxon>
        <taxon>Botryobasidiaceae</taxon>
        <taxon>Botryobasidium</taxon>
    </lineage>
</organism>
<proteinExistence type="predicted"/>
<dbReference type="PANTHER" id="PTHR40644:SF1">
    <property type="entry name" value="UPF0653 PROTEIN C607.02C"/>
    <property type="match status" value="1"/>
</dbReference>
<feature type="compositionally biased region" description="Basic and acidic residues" evidence="1">
    <location>
        <begin position="70"/>
        <end position="79"/>
    </location>
</feature>
<dbReference type="Proteomes" id="UP000027195">
    <property type="component" value="Unassembled WGS sequence"/>
</dbReference>
<name>A0A067MKM3_BOTB1</name>
<dbReference type="EMBL" id="KL198052">
    <property type="protein sequence ID" value="KDQ12126.1"/>
    <property type="molecule type" value="Genomic_DNA"/>
</dbReference>
<feature type="region of interest" description="Disordered" evidence="1">
    <location>
        <begin position="1"/>
        <end position="88"/>
    </location>
</feature>
<dbReference type="InParanoid" id="A0A067MKM3"/>
<reference evidence="3" key="1">
    <citation type="journal article" date="2014" name="Proc. Natl. Acad. Sci. U.S.A.">
        <title>Extensive sampling of basidiomycete genomes demonstrates inadequacy of the white-rot/brown-rot paradigm for wood decay fungi.</title>
        <authorList>
            <person name="Riley R."/>
            <person name="Salamov A.A."/>
            <person name="Brown D.W."/>
            <person name="Nagy L.G."/>
            <person name="Floudas D."/>
            <person name="Held B.W."/>
            <person name="Levasseur A."/>
            <person name="Lombard V."/>
            <person name="Morin E."/>
            <person name="Otillar R."/>
            <person name="Lindquist E.A."/>
            <person name="Sun H."/>
            <person name="LaButti K.M."/>
            <person name="Schmutz J."/>
            <person name="Jabbour D."/>
            <person name="Luo H."/>
            <person name="Baker S.E."/>
            <person name="Pisabarro A.G."/>
            <person name="Walton J.D."/>
            <person name="Blanchette R.A."/>
            <person name="Henrissat B."/>
            <person name="Martin F."/>
            <person name="Cullen D."/>
            <person name="Hibbett D.S."/>
            <person name="Grigoriev I.V."/>
        </authorList>
    </citation>
    <scope>NUCLEOTIDE SEQUENCE [LARGE SCALE GENOMIC DNA]</scope>
    <source>
        <strain evidence="3">FD-172 SS1</strain>
    </source>
</reference>
<sequence length="225" mass="24987">MPHKRAKKSVREAESSKRGSNLVPGADHDTIPKCMSRILDAERIRNEWKDKKRKREETESGGASKKKKKGSDEADEAKKSLQIMPGETLAHFNRRIEDGLRPLVRSAIKSSSSKSKKKVDTPKEPPTPSSPPPKPTRTSAKEFAPKAKGSRLNDIVQAPPTLTKFPRGHGGGDGVGKSKKADAVLSAAQKRQLEAERERVIQHYRRMKEAGREKAEKNRAEEKEG</sequence>
<evidence type="ECO:0000256" key="1">
    <source>
        <dbReference type="SAM" id="MobiDB-lite"/>
    </source>
</evidence>
<keyword evidence="3" id="KW-1185">Reference proteome</keyword>
<evidence type="ECO:0000313" key="3">
    <source>
        <dbReference type="Proteomes" id="UP000027195"/>
    </source>
</evidence>
<gene>
    <name evidence="2" type="ORF">BOTBODRAFT_56988</name>
</gene>
<dbReference type="OrthoDB" id="5876637at2759"/>